<keyword evidence="2" id="KW-0812">Transmembrane</keyword>
<evidence type="ECO:0000313" key="4">
    <source>
        <dbReference type="EMBL" id="KAF1849886.1"/>
    </source>
</evidence>
<dbReference type="Gene3D" id="1.20.58.340">
    <property type="entry name" value="Magnesium transport protein CorA, transmembrane region"/>
    <property type="match status" value="1"/>
</dbReference>
<organism evidence="4 5">
    <name type="scientific">Cucurbitaria berberidis CBS 394.84</name>
    <dbReference type="NCBI Taxonomy" id="1168544"/>
    <lineage>
        <taxon>Eukaryota</taxon>
        <taxon>Fungi</taxon>
        <taxon>Dikarya</taxon>
        <taxon>Ascomycota</taxon>
        <taxon>Pezizomycotina</taxon>
        <taxon>Dothideomycetes</taxon>
        <taxon>Pleosporomycetidae</taxon>
        <taxon>Pleosporales</taxon>
        <taxon>Pleosporineae</taxon>
        <taxon>Cucurbitariaceae</taxon>
        <taxon>Cucurbitaria</taxon>
    </lineage>
</organism>
<dbReference type="Pfam" id="PF26616">
    <property type="entry name" value="CorA-like"/>
    <property type="match status" value="1"/>
</dbReference>
<evidence type="ECO:0000256" key="1">
    <source>
        <dbReference type="SAM" id="MobiDB-lite"/>
    </source>
</evidence>
<keyword evidence="2" id="KW-0472">Membrane</keyword>
<comment type="caution">
    <text evidence="4">The sequence shown here is derived from an EMBL/GenBank/DDBJ whole genome shotgun (WGS) entry which is preliminary data.</text>
</comment>
<reference evidence="4" key="1">
    <citation type="submission" date="2020-01" db="EMBL/GenBank/DDBJ databases">
        <authorList>
            <consortium name="DOE Joint Genome Institute"/>
            <person name="Haridas S."/>
            <person name="Albert R."/>
            <person name="Binder M."/>
            <person name="Bloem J."/>
            <person name="Labutti K."/>
            <person name="Salamov A."/>
            <person name="Andreopoulos B."/>
            <person name="Baker S.E."/>
            <person name="Barry K."/>
            <person name="Bills G."/>
            <person name="Bluhm B.H."/>
            <person name="Cannon C."/>
            <person name="Castanera R."/>
            <person name="Culley D.E."/>
            <person name="Daum C."/>
            <person name="Ezra D."/>
            <person name="Gonzalez J.B."/>
            <person name="Henrissat B."/>
            <person name="Kuo A."/>
            <person name="Liang C."/>
            <person name="Lipzen A."/>
            <person name="Lutzoni F."/>
            <person name="Magnuson J."/>
            <person name="Mondo S."/>
            <person name="Nolan M."/>
            <person name="Ohm R."/>
            <person name="Pangilinan J."/>
            <person name="Park H.-J."/>
            <person name="Ramirez L."/>
            <person name="Alfaro M."/>
            <person name="Sun H."/>
            <person name="Tritt A."/>
            <person name="Yoshinaga Y."/>
            <person name="Zwiers L.-H."/>
            <person name="Turgeon B.G."/>
            <person name="Goodwin S.B."/>
            <person name="Spatafora J.W."/>
            <person name="Crous P.W."/>
            <person name="Grigoriev I.V."/>
        </authorList>
    </citation>
    <scope>NUCLEOTIDE SEQUENCE</scope>
    <source>
        <strain evidence="4">CBS 394.84</strain>
    </source>
</reference>
<evidence type="ECO:0000256" key="2">
    <source>
        <dbReference type="SAM" id="Phobius"/>
    </source>
</evidence>
<evidence type="ECO:0000259" key="3">
    <source>
        <dbReference type="Pfam" id="PF26616"/>
    </source>
</evidence>
<feature type="transmembrane region" description="Helical" evidence="2">
    <location>
        <begin position="558"/>
        <end position="578"/>
    </location>
</feature>
<feature type="transmembrane region" description="Helical" evidence="2">
    <location>
        <begin position="516"/>
        <end position="534"/>
    </location>
</feature>
<dbReference type="GeneID" id="63853532"/>
<feature type="compositionally biased region" description="Basic and acidic residues" evidence="1">
    <location>
        <begin position="52"/>
        <end position="70"/>
    </location>
</feature>
<gene>
    <name evidence="4" type="ORF">K460DRAFT_399990</name>
</gene>
<keyword evidence="5" id="KW-1185">Reference proteome</keyword>
<evidence type="ECO:0000313" key="5">
    <source>
        <dbReference type="Proteomes" id="UP000800039"/>
    </source>
</evidence>
<feature type="region of interest" description="Disordered" evidence="1">
    <location>
        <begin position="46"/>
        <end position="99"/>
    </location>
</feature>
<proteinExistence type="predicted"/>
<feature type="domain" description="CorA-like transporter" evidence="3">
    <location>
        <begin position="174"/>
        <end position="355"/>
    </location>
</feature>
<dbReference type="EMBL" id="ML976614">
    <property type="protein sequence ID" value="KAF1849886.1"/>
    <property type="molecule type" value="Genomic_DNA"/>
</dbReference>
<keyword evidence="2" id="KW-1133">Transmembrane helix</keyword>
<accession>A0A9P4GR76</accession>
<dbReference type="AlphaFoldDB" id="A0A9P4GR76"/>
<name>A0A9P4GR76_9PLEO</name>
<dbReference type="OrthoDB" id="5396681at2759"/>
<sequence>METSRYFERTLFYDRSPAADEYYQRSADLIFEKDASKALIEVRYQPSNVSSKHQDPWEHEGFTKKEERQKRGLGSKGPEVAIPTLHDNSTTNESVSEDDKDYQLDYDQSTHSLLDLNEAYESDDAKSLSSRASSTALPSALDQRQGELVPPMYPGLPKLSVQKIVPSNIEDFVRRTKNTFRVFYLRQRHSYSRIQITKQLFEQLLNSCNVFPRFNEYLVGFGSKKSDAEVGPPPLKFRPLCAAHSNAYRGFECSYILRYVEFTNRPGGKKPWSLRQFAVYHRFKPNQQSRCSTWILVGASQRTELRLDRYTRSIEDLNQANPFELHVIFIDSAIASWRPYLVHLTQLVTYQSNKAIGIMIGDDGASEQFMSIEVEDHQDLKQIEDEVSDLVLCLDSTLDTVSTFEEMYNHFRSHQDNNESSRGSSSGSAYGSDAVMFALKEKAKEISYTRKKAEALLSKVQNTRTLISSLLERQTGHNIDQQIAALQKLERQGHDENIIMRQLAEKSSHDSASMKILTIITMIYLPCTIVSNFYSTQFVKSKESDTGDTKLEYTTNSWLFFAISVPLTLFTILIWYVWVHSERLLQLVVRRGNIHGKSPERNTQLFGTEEPFVGLPR</sequence>
<dbReference type="Proteomes" id="UP000800039">
    <property type="component" value="Unassembled WGS sequence"/>
</dbReference>
<protein>
    <recommendedName>
        <fullName evidence="3">CorA-like transporter domain-containing protein</fullName>
    </recommendedName>
</protein>
<dbReference type="InterPro" id="IPR058257">
    <property type="entry name" value="CorA-like_dom"/>
</dbReference>
<dbReference type="RefSeq" id="XP_040792449.1">
    <property type="nucleotide sequence ID" value="XM_040936282.1"/>
</dbReference>